<name>A0A7Y4H795_9BRAD</name>
<sequence length="130" mass="13986">MDTPTSAAVDEKTSPPEETLATQPGKEKSNPASPLEITTERFNSSVARLTSNSIDDLHKLASELQKMQEFLKSEVDSVQRQIESAVAGINIIVETIGPWKSFAGSQAHPSSTRNVRAGGPAANIEQRIRG</sequence>
<evidence type="ECO:0000313" key="2">
    <source>
        <dbReference type="EMBL" id="NOJ48830.1"/>
    </source>
</evidence>
<reference evidence="2 3" key="1">
    <citation type="submission" date="2020-03" db="EMBL/GenBank/DDBJ databases">
        <title>Bradyrhizobium diversity isolated from nodules of Muelleranthus trifoliolatus.</title>
        <authorList>
            <person name="Klepa M."/>
            <person name="Helene L."/>
            <person name="Hungria M."/>
        </authorList>
    </citation>
    <scope>NUCLEOTIDE SEQUENCE [LARGE SCALE GENOMIC DNA]</scope>
    <source>
        <strain evidence="2 3">WSM 1744</strain>
    </source>
</reference>
<evidence type="ECO:0000256" key="1">
    <source>
        <dbReference type="SAM" id="MobiDB-lite"/>
    </source>
</evidence>
<evidence type="ECO:0000313" key="3">
    <source>
        <dbReference type="Proteomes" id="UP000528734"/>
    </source>
</evidence>
<organism evidence="2 3">
    <name type="scientific">Bradyrhizobium archetypum</name>
    <dbReference type="NCBI Taxonomy" id="2721160"/>
    <lineage>
        <taxon>Bacteria</taxon>
        <taxon>Pseudomonadati</taxon>
        <taxon>Pseudomonadota</taxon>
        <taxon>Alphaproteobacteria</taxon>
        <taxon>Hyphomicrobiales</taxon>
        <taxon>Nitrobacteraceae</taxon>
        <taxon>Bradyrhizobium</taxon>
    </lineage>
</organism>
<feature type="region of interest" description="Disordered" evidence="1">
    <location>
        <begin position="104"/>
        <end position="130"/>
    </location>
</feature>
<gene>
    <name evidence="2" type="ORF">HCN50_21700</name>
</gene>
<keyword evidence="3" id="KW-1185">Reference proteome</keyword>
<proteinExistence type="predicted"/>
<feature type="region of interest" description="Disordered" evidence="1">
    <location>
        <begin position="1"/>
        <end position="38"/>
    </location>
</feature>
<dbReference type="EMBL" id="JAAVLW010000006">
    <property type="protein sequence ID" value="NOJ48830.1"/>
    <property type="molecule type" value="Genomic_DNA"/>
</dbReference>
<comment type="caution">
    <text evidence="2">The sequence shown here is derived from an EMBL/GenBank/DDBJ whole genome shotgun (WGS) entry which is preliminary data.</text>
</comment>
<dbReference type="RefSeq" id="WP_171711693.1">
    <property type="nucleotide sequence ID" value="NZ_JAAVLW010000006.1"/>
</dbReference>
<protein>
    <submittedName>
        <fullName evidence="2">Uncharacterized protein</fullName>
    </submittedName>
</protein>
<accession>A0A7Y4H795</accession>
<dbReference type="AlphaFoldDB" id="A0A7Y4H795"/>
<feature type="compositionally biased region" description="Polar residues" evidence="1">
    <location>
        <begin position="104"/>
        <end position="114"/>
    </location>
</feature>
<dbReference type="Proteomes" id="UP000528734">
    <property type="component" value="Unassembled WGS sequence"/>
</dbReference>